<reference evidence="1 2" key="1">
    <citation type="submission" date="2015-02" db="EMBL/GenBank/DDBJ databases">
        <authorList>
            <person name="Ju K.-S."/>
            <person name="Doroghazi J.R."/>
            <person name="Metcalf W."/>
        </authorList>
    </citation>
    <scope>NUCLEOTIDE SEQUENCE [LARGE SCALE GENOMIC DNA]</scope>
    <source>
        <strain evidence="1 2">ATCC 31215</strain>
    </source>
</reference>
<evidence type="ECO:0000313" key="2">
    <source>
        <dbReference type="Proteomes" id="UP000033699"/>
    </source>
</evidence>
<dbReference type="InterPro" id="IPR029063">
    <property type="entry name" value="SAM-dependent_MTases_sf"/>
</dbReference>
<sequence>MQPDSESVDPYTYDPNRPSVARAYDCLLGGKDHFAADRDMVSRLMEVAPSSPEVAKINRAFLIRVVETLVRDYDVLQIIDHGSGLPTHRNVHQVAQEINEECRVVYVDNDPHVWHLGRTLFAENDRTAVVYADMRDTDRIFADEAVRRLIKPRVPTAALFVSVLHCIPQRGPVPPADLVDQVCRRLPGGAPAYLAVSQLVSDDPQVRADITGLMAELTDDRWGEVRTKEEVSGLFNGMEILPPGVVEVSRWRPGPISGPKQATAEWEEYGGLARVHR</sequence>
<gene>
    <name evidence="1" type="ORF">VM95_00075</name>
</gene>
<name>A0A0F2TMI0_STRR3</name>
<organism evidence="1 2">
    <name type="scientific">Streptomyces rubellomurinus (strain ATCC 31215)</name>
    <dbReference type="NCBI Taxonomy" id="359131"/>
    <lineage>
        <taxon>Bacteria</taxon>
        <taxon>Bacillati</taxon>
        <taxon>Actinomycetota</taxon>
        <taxon>Actinomycetes</taxon>
        <taxon>Kitasatosporales</taxon>
        <taxon>Streptomycetaceae</taxon>
        <taxon>Streptomyces</taxon>
    </lineage>
</organism>
<proteinExistence type="predicted"/>
<dbReference type="OrthoDB" id="4134439at2"/>
<evidence type="ECO:0008006" key="3">
    <source>
        <dbReference type="Google" id="ProtNLM"/>
    </source>
</evidence>
<dbReference type="SUPFAM" id="SSF53335">
    <property type="entry name" value="S-adenosyl-L-methionine-dependent methyltransferases"/>
    <property type="match status" value="1"/>
</dbReference>
<dbReference type="Gene3D" id="3.40.50.150">
    <property type="entry name" value="Vaccinia Virus protein VP39"/>
    <property type="match status" value="1"/>
</dbReference>
<dbReference type="RefSeq" id="WP_045691841.1">
    <property type="nucleotide sequence ID" value="NZ_JZKH01000001.1"/>
</dbReference>
<dbReference type="InterPro" id="IPR006764">
    <property type="entry name" value="SAM_dep_MeTrfase_SAV2177_type"/>
</dbReference>
<dbReference type="Pfam" id="PF04672">
    <property type="entry name" value="Methyltransf_19"/>
    <property type="match status" value="1"/>
</dbReference>
<comment type="caution">
    <text evidence="1">The sequence shown here is derived from an EMBL/GenBank/DDBJ whole genome shotgun (WGS) entry which is preliminary data.</text>
</comment>
<dbReference type="PATRIC" id="fig|359131.3.peg.17"/>
<keyword evidence="2" id="KW-1185">Reference proteome</keyword>
<dbReference type="EMBL" id="JZKH01000001">
    <property type="protein sequence ID" value="KJS63721.1"/>
    <property type="molecule type" value="Genomic_DNA"/>
</dbReference>
<dbReference type="Proteomes" id="UP000033699">
    <property type="component" value="Unassembled WGS sequence"/>
</dbReference>
<protein>
    <recommendedName>
        <fullName evidence="3">SAM-dependent methyltransferase</fullName>
    </recommendedName>
</protein>
<accession>A0A0F2TMI0</accession>
<dbReference type="AlphaFoldDB" id="A0A0F2TMI0"/>
<evidence type="ECO:0000313" key="1">
    <source>
        <dbReference type="EMBL" id="KJS63721.1"/>
    </source>
</evidence>
<dbReference type="PIRSF" id="PIRSF017393">
    <property type="entry name" value="MTase_SAV2177"/>
    <property type="match status" value="1"/>
</dbReference>